<protein>
    <submittedName>
        <fullName evidence="3">Tetratricopeptide (TPR) repeat protein</fullName>
    </submittedName>
</protein>
<feature type="repeat" description="TPR" evidence="1">
    <location>
        <begin position="38"/>
        <end position="71"/>
    </location>
</feature>
<reference evidence="3 4" key="1">
    <citation type="submission" date="2020-08" db="EMBL/GenBank/DDBJ databases">
        <title>Sequencing the genomes of 1000 actinobacteria strains.</title>
        <authorList>
            <person name="Klenk H.-P."/>
        </authorList>
    </citation>
    <scope>NUCLEOTIDE SEQUENCE [LARGE SCALE GENOMIC DNA]</scope>
    <source>
        <strain evidence="3 4">DSM 105369</strain>
    </source>
</reference>
<feature type="transmembrane region" description="Helical" evidence="2">
    <location>
        <begin position="362"/>
        <end position="380"/>
    </location>
</feature>
<evidence type="ECO:0000256" key="1">
    <source>
        <dbReference type="PROSITE-ProRule" id="PRU00339"/>
    </source>
</evidence>
<dbReference type="GO" id="GO:0000030">
    <property type="term" value="F:mannosyltransferase activity"/>
    <property type="evidence" value="ECO:0007669"/>
    <property type="project" value="TreeGrafter"/>
</dbReference>
<evidence type="ECO:0000313" key="3">
    <source>
        <dbReference type="EMBL" id="MBB2891857.1"/>
    </source>
</evidence>
<dbReference type="Proteomes" id="UP000559182">
    <property type="component" value="Unassembled WGS sequence"/>
</dbReference>
<accession>A0A839N3G8</accession>
<gene>
    <name evidence="3" type="ORF">FHU39_001841</name>
</gene>
<dbReference type="InterPro" id="IPR019734">
    <property type="entry name" value="TPR_rpt"/>
</dbReference>
<keyword evidence="2" id="KW-0812">Transmembrane</keyword>
<keyword evidence="2" id="KW-1133">Transmembrane helix</keyword>
<feature type="transmembrane region" description="Helical" evidence="2">
    <location>
        <begin position="333"/>
        <end position="350"/>
    </location>
</feature>
<dbReference type="EMBL" id="JACHVQ010000001">
    <property type="protein sequence ID" value="MBB2891857.1"/>
    <property type="molecule type" value="Genomic_DNA"/>
</dbReference>
<evidence type="ECO:0000313" key="4">
    <source>
        <dbReference type="Proteomes" id="UP000559182"/>
    </source>
</evidence>
<keyword evidence="2" id="KW-0472">Membrane</keyword>
<dbReference type="PROSITE" id="PS50005">
    <property type="entry name" value="TPR"/>
    <property type="match status" value="2"/>
</dbReference>
<organism evidence="3 4">
    <name type="scientific">Flexivirga oryzae</name>
    <dbReference type="NCBI Taxonomy" id="1794944"/>
    <lineage>
        <taxon>Bacteria</taxon>
        <taxon>Bacillati</taxon>
        <taxon>Actinomycetota</taxon>
        <taxon>Actinomycetes</taxon>
        <taxon>Micrococcales</taxon>
        <taxon>Dermacoccaceae</taxon>
        <taxon>Flexivirga</taxon>
    </lineage>
</organism>
<keyword evidence="4" id="KW-1185">Reference proteome</keyword>
<dbReference type="SMART" id="SM00028">
    <property type="entry name" value="TPR"/>
    <property type="match status" value="6"/>
</dbReference>
<dbReference type="SUPFAM" id="SSF48452">
    <property type="entry name" value="TPR-like"/>
    <property type="match status" value="1"/>
</dbReference>
<dbReference type="Pfam" id="PF13432">
    <property type="entry name" value="TPR_16"/>
    <property type="match status" value="1"/>
</dbReference>
<dbReference type="Gene3D" id="1.25.40.10">
    <property type="entry name" value="Tetratricopeptide repeat domain"/>
    <property type="match status" value="2"/>
</dbReference>
<dbReference type="PROSITE" id="PS50293">
    <property type="entry name" value="TPR_REGION"/>
    <property type="match status" value="1"/>
</dbReference>
<comment type="caution">
    <text evidence="3">The sequence shown here is derived from an EMBL/GenBank/DDBJ whole genome shotgun (WGS) entry which is preliminary data.</text>
</comment>
<feature type="transmembrane region" description="Helical" evidence="2">
    <location>
        <begin position="308"/>
        <end position="327"/>
    </location>
</feature>
<keyword evidence="1" id="KW-0802">TPR repeat</keyword>
<dbReference type="InterPro" id="IPR011990">
    <property type="entry name" value="TPR-like_helical_dom_sf"/>
</dbReference>
<name>A0A839N3G8_9MICO</name>
<feature type="repeat" description="TPR" evidence="1">
    <location>
        <begin position="140"/>
        <end position="173"/>
    </location>
</feature>
<sequence length="418" mass="44443">MSVMNEAVQRGRALLALGRPQEAQAHFRQALVSDPGNADLHQALGQALLAQDRYADARTALTRSVAAEPDSAFSLLLLSGAEAGLGNRSAALEAARAALRLVPLSPQVHHQIGALLLNSGQSLEALPWLLKARELDPMFARAATSLAIVYLQLRRYDEARTQIQEALQLEPNDPSAHFVNGLIETAAGGSRQGVRAHREALRLDPTNPVNRAGLVEALKNRNAAYRALVRYGAWRESLTPGNRKLLAFAPMFAVVLLRPFSHTTVGTALIGCLLFLVYLSWAVDPMSNLALCVGNHRNLLEPPVRRSAILFGVYFVAALGCVVWGVLAGPPEPFVVAVIFAIWSIVAGFAHQTLPRFRRTVVAAHAVGVMLLAGLCYLAATGSTAFNGAVVLVGLVGGAVGLLEIVPAIRAAAGRTAA</sequence>
<evidence type="ECO:0000256" key="2">
    <source>
        <dbReference type="SAM" id="Phobius"/>
    </source>
</evidence>
<dbReference type="InterPro" id="IPR052384">
    <property type="entry name" value="TMTC_O-mannosyltransferase"/>
</dbReference>
<dbReference type="RefSeq" id="WP_183320064.1">
    <property type="nucleotide sequence ID" value="NZ_JACHVQ010000001.1"/>
</dbReference>
<dbReference type="Pfam" id="PF14559">
    <property type="entry name" value="TPR_19"/>
    <property type="match status" value="1"/>
</dbReference>
<dbReference type="PANTHER" id="PTHR44216">
    <property type="entry name" value="PROTEIN O-MANNOSYL-TRANSFERASE TMTC2"/>
    <property type="match status" value="1"/>
</dbReference>
<feature type="transmembrane region" description="Helical" evidence="2">
    <location>
        <begin position="267"/>
        <end position="287"/>
    </location>
</feature>
<dbReference type="AlphaFoldDB" id="A0A839N3G8"/>
<feature type="transmembrane region" description="Helical" evidence="2">
    <location>
        <begin position="386"/>
        <end position="406"/>
    </location>
</feature>
<proteinExistence type="predicted"/>
<dbReference type="PANTHER" id="PTHR44216:SF3">
    <property type="entry name" value="PROTEIN O-MANNOSYL-TRANSFERASE TMTC2"/>
    <property type="match status" value="1"/>
</dbReference>
<dbReference type="GO" id="GO:0035269">
    <property type="term" value="P:protein O-linked glycosylation via mannose"/>
    <property type="evidence" value="ECO:0007669"/>
    <property type="project" value="TreeGrafter"/>
</dbReference>